<accession>A7AQ08</accession>
<reference evidence="7" key="3">
    <citation type="journal article" date="2021" name="Int. J. Parasitol.">
        <title>Comparative analysis of gene expression between Babesia bovis blood stages and kinetes allowed by improved genome annotation.</title>
        <authorList>
            <person name="Ueti M.W."/>
            <person name="Johnson W.C."/>
            <person name="Kappmeyer L.S."/>
            <person name="Herndon D.R."/>
            <person name="Mousel M.R."/>
            <person name="Reif K.E."/>
            <person name="Taus N.S."/>
            <person name="Ifeonu O.O."/>
            <person name="Silva J.C."/>
            <person name="Suarez C.E."/>
            <person name="Brayton K.A."/>
        </authorList>
    </citation>
    <scope>NUCLEOTIDE SEQUENCE [LARGE SCALE GENOMIC DNA]</scope>
</reference>
<dbReference type="OMA" id="GIVRNWA"/>
<keyword evidence="3" id="KW-0206">Cytoskeleton</keyword>
<dbReference type="Gene3D" id="3.90.640.10">
    <property type="entry name" value="Actin, Chain A, domain 4"/>
    <property type="match status" value="1"/>
</dbReference>
<keyword evidence="7" id="KW-1185">Reference proteome</keyword>
<name>A7AQ08_BABBO</name>
<comment type="subcellular location">
    <subcellularLocation>
        <location evidence="1">Cytoplasm</location>
        <location evidence="1">Cytoskeleton</location>
    </subcellularLocation>
</comment>
<evidence type="ECO:0000256" key="5">
    <source>
        <dbReference type="RuleBase" id="RU000487"/>
    </source>
</evidence>
<comment type="caution">
    <text evidence="6">The sequence shown here is derived from an EMBL/GenBank/DDBJ whole genome shotgun (WGS) entry which is preliminary data.</text>
</comment>
<dbReference type="PANTHER" id="PTHR11937">
    <property type="entry name" value="ACTIN"/>
    <property type="match status" value="1"/>
</dbReference>
<evidence type="ECO:0000313" key="6">
    <source>
        <dbReference type="EMBL" id="EDO08642.1"/>
    </source>
</evidence>
<dbReference type="InterPro" id="IPR043129">
    <property type="entry name" value="ATPase_NBD"/>
</dbReference>
<dbReference type="GO" id="GO:0016787">
    <property type="term" value="F:hydrolase activity"/>
    <property type="evidence" value="ECO:0007669"/>
    <property type="project" value="UniProtKB-KW"/>
</dbReference>
<proteinExistence type="inferred from homology"/>
<dbReference type="RefSeq" id="XP_001612210.1">
    <property type="nucleotide sequence ID" value="XM_001612160.1"/>
</dbReference>
<dbReference type="VEuPathDB" id="PiroplasmaDB:BBOV_III010900"/>
<dbReference type="Gene3D" id="3.30.420.40">
    <property type="match status" value="2"/>
</dbReference>
<dbReference type="FunFam" id="3.30.420.40:FF:000050">
    <property type="entry name" value="Actin, alpha skeletal muscle"/>
    <property type="match status" value="1"/>
</dbReference>
<dbReference type="Proteomes" id="UP000002173">
    <property type="component" value="Unassembled WGS sequence"/>
</dbReference>
<dbReference type="GeneID" id="5480470"/>
<gene>
    <name evidence="6" type="ORF">BBOV_III010900</name>
</gene>
<reference evidence="7" key="2">
    <citation type="journal article" date="2020" name="Data Brief">
        <title>Transcriptome dataset of Babesia bovis life stages within vertebrate and invertebrate hosts.</title>
        <authorList>
            <person name="Ueti M.W."/>
            <person name="Johnson W.C."/>
            <person name="Kappmeyer L.S."/>
            <person name="Herndon D.R."/>
            <person name="Mousel M.R."/>
            <person name="Reif K.E."/>
            <person name="Taus N.S."/>
            <person name="Ifeonu O.O."/>
            <person name="Silva J.C."/>
            <person name="Suarez C.E."/>
            <person name="Brayton K.A."/>
        </authorList>
    </citation>
    <scope>NUCLEOTIDE SEQUENCE [LARGE SCALE GENOMIC DNA]</scope>
</reference>
<organism evidence="6 7">
    <name type="scientific">Babesia bovis</name>
    <dbReference type="NCBI Taxonomy" id="5865"/>
    <lineage>
        <taxon>Eukaryota</taxon>
        <taxon>Sar</taxon>
        <taxon>Alveolata</taxon>
        <taxon>Apicomplexa</taxon>
        <taxon>Aconoidasida</taxon>
        <taxon>Piroplasmida</taxon>
        <taxon>Babesiidae</taxon>
        <taxon>Babesia</taxon>
    </lineage>
</organism>
<keyword evidence="2" id="KW-0378">Hydrolase</keyword>
<dbReference type="SUPFAM" id="SSF53067">
    <property type="entry name" value="Actin-like ATPase domain"/>
    <property type="match status" value="2"/>
</dbReference>
<evidence type="ECO:0000256" key="4">
    <source>
        <dbReference type="ARBA" id="ARBA00049360"/>
    </source>
</evidence>
<dbReference type="STRING" id="5865.A7AQ08"/>
<dbReference type="EMBL" id="AAXT01000001">
    <property type="protein sequence ID" value="EDO08642.1"/>
    <property type="molecule type" value="Genomic_DNA"/>
</dbReference>
<sequence>MSDETLALVLDTGSYSTKIGYSGAEKPQCVFRTLCAYKQGEELVVGQAALNHVDSSTIISPFIHGIVRNWALAERIWKHAFDNALKVPQTSHPLLLSEPPLNPKLHREKCAQLLFEAFEVPGLFICPSSLMALYGSGKTSGLVVDVGEGVSHAVPVLEGTPLPHAVQRLDIGGSDLTSFLVSKIPELNPSLYQSRIIANDIKSACCYMASNYNQQLQSVEKSPAQFTKKYSLPDGNVISLGKEVFQCPEIILAPHLFGRYCPSLIDVVCHSARSCEPEHHKTMFTNILLTGGSTMFDGFLQRCEKELKEATHDNVSLKVMHNIPNRDIAVWTGGSIVASLSSFQQMWVTKEEYDESGPTVVHRKCF</sequence>
<protein>
    <submittedName>
        <fullName evidence="6">Actin family protein</fullName>
    </submittedName>
</protein>
<dbReference type="GO" id="GO:0005856">
    <property type="term" value="C:cytoskeleton"/>
    <property type="evidence" value="ECO:0007669"/>
    <property type="project" value="UniProtKB-SubCell"/>
</dbReference>
<comment type="catalytic activity">
    <reaction evidence="4">
        <text>ATP + H2O = ADP + phosphate + H(+)</text>
        <dbReference type="Rhea" id="RHEA:13065"/>
        <dbReference type="ChEBI" id="CHEBI:15377"/>
        <dbReference type="ChEBI" id="CHEBI:15378"/>
        <dbReference type="ChEBI" id="CHEBI:30616"/>
        <dbReference type="ChEBI" id="CHEBI:43474"/>
        <dbReference type="ChEBI" id="CHEBI:456216"/>
    </reaction>
</comment>
<evidence type="ECO:0000256" key="1">
    <source>
        <dbReference type="ARBA" id="ARBA00004245"/>
    </source>
</evidence>
<dbReference type="InterPro" id="IPR004000">
    <property type="entry name" value="Actin"/>
</dbReference>
<dbReference type="eggNOG" id="KOG0676">
    <property type="taxonomic scope" value="Eukaryota"/>
</dbReference>
<dbReference type="PRINTS" id="PR00190">
    <property type="entry name" value="ACTIN"/>
</dbReference>
<reference evidence="6 7" key="1">
    <citation type="journal article" date="2007" name="PLoS Pathog.">
        <title>Genome sequence of Babesia bovis and comparative analysis of apicomplexan hemoprotozoa.</title>
        <authorList>
            <person name="Brayton K.A."/>
            <person name="Lau A.O.T."/>
            <person name="Herndon D.R."/>
            <person name="Hannick L."/>
            <person name="Kappmeyer L.S."/>
            <person name="Berens S.J."/>
            <person name="Bidwell S.L."/>
            <person name="Brown W.C."/>
            <person name="Crabtree J."/>
            <person name="Fadrosh D."/>
            <person name="Feldblum T."/>
            <person name="Forberger H.A."/>
            <person name="Haas B.J."/>
            <person name="Howell J.M."/>
            <person name="Khouri H."/>
            <person name="Koo H."/>
            <person name="Mann D.J."/>
            <person name="Norimine J."/>
            <person name="Paulsen I.T."/>
            <person name="Radune D."/>
            <person name="Ren Q."/>
            <person name="Smith R.K. Jr."/>
            <person name="Suarez C.E."/>
            <person name="White O."/>
            <person name="Wortman J.R."/>
            <person name="Knowles D.P. Jr."/>
            <person name="McElwain T.F."/>
            <person name="Nene V.M."/>
        </authorList>
    </citation>
    <scope>NUCLEOTIDE SEQUENCE [LARGE SCALE GENOMIC DNA]</scope>
    <source>
        <strain evidence="6">T2Bo</strain>
    </source>
</reference>
<keyword evidence="3" id="KW-0963">Cytoplasm</keyword>
<dbReference type="Pfam" id="PF00022">
    <property type="entry name" value="Actin"/>
    <property type="match status" value="2"/>
</dbReference>
<dbReference type="InParanoid" id="A7AQ08"/>
<dbReference type="SMART" id="SM00268">
    <property type="entry name" value="ACTIN"/>
    <property type="match status" value="1"/>
</dbReference>
<dbReference type="KEGG" id="bbo:BBOV_III010900"/>
<dbReference type="PROSITE" id="PS00432">
    <property type="entry name" value="ACTINS_2"/>
    <property type="match status" value="1"/>
</dbReference>
<evidence type="ECO:0000256" key="3">
    <source>
        <dbReference type="ARBA" id="ARBA00023212"/>
    </source>
</evidence>
<evidence type="ECO:0000256" key="2">
    <source>
        <dbReference type="ARBA" id="ARBA00022801"/>
    </source>
</evidence>
<dbReference type="InterPro" id="IPR004001">
    <property type="entry name" value="Actin_CS"/>
</dbReference>
<dbReference type="AlphaFoldDB" id="A7AQ08"/>
<evidence type="ECO:0000313" key="7">
    <source>
        <dbReference type="Proteomes" id="UP000002173"/>
    </source>
</evidence>
<comment type="similarity">
    <text evidence="5">Belongs to the actin family.</text>
</comment>